<evidence type="ECO:0000259" key="7">
    <source>
        <dbReference type="Pfam" id="PF20684"/>
    </source>
</evidence>
<evidence type="ECO:0000313" key="9">
    <source>
        <dbReference type="Proteomes" id="UP000469559"/>
    </source>
</evidence>
<comment type="similarity">
    <text evidence="5">Belongs to the SAT4 family.</text>
</comment>
<evidence type="ECO:0000256" key="6">
    <source>
        <dbReference type="SAM" id="Phobius"/>
    </source>
</evidence>
<evidence type="ECO:0000256" key="4">
    <source>
        <dbReference type="ARBA" id="ARBA00023136"/>
    </source>
</evidence>
<gene>
    <name evidence="8" type="ORF">LARI1_G002891</name>
</gene>
<feature type="transmembrane region" description="Helical" evidence="6">
    <location>
        <begin position="189"/>
        <end position="209"/>
    </location>
</feature>
<name>A0A8T9BFR2_9HELO</name>
<evidence type="ECO:0000256" key="5">
    <source>
        <dbReference type="ARBA" id="ARBA00038359"/>
    </source>
</evidence>
<dbReference type="PANTHER" id="PTHR33048">
    <property type="entry name" value="PTH11-LIKE INTEGRAL MEMBRANE PROTEIN (AFU_ORTHOLOGUE AFUA_5G11245)"/>
    <property type="match status" value="1"/>
</dbReference>
<evidence type="ECO:0000256" key="3">
    <source>
        <dbReference type="ARBA" id="ARBA00022989"/>
    </source>
</evidence>
<keyword evidence="3 6" id="KW-1133">Transmembrane helix</keyword>
<accession>A0A8T9BFR2</accession>
<dbReference type="GO" id="GO:0016020">
    <property type="term" value="C:membrane"/>
    <property type="evidence" value="ECO:0007669"/>
    <property type="project" value="UniProtKB-SubCell"/>
</dbReference>
<dbReference type="Pfam" id="PF20684">
    <property type="entry name" value="Fung_rhodopsin"/>
    <property type="match status" value="1"/>
</dbReference>
<feature type="transmembrane region" description="Helical" evidence="6">
    <location>
        <begin position="221"/>
        <end position="244"/>
    </location>
</feature>
<feature type="domain" description="Rhodopsin" evidence="7">
    <location>
        <begin position="39"/>
        <end position="283"/>
    </location>
</feature>
<keyword evidence="2 6" id="KW-0812">Transmembrane</keyword>
<feature type="transmembrane region" description="Helical" evidence="6">
    <location>
        <begin position="111"/>
        <end position="129"/>
    </location>
</feature>
<dbReference type="OrthoDB" id="5329176at2759"/>
<dbReference type="Proteomes" id="UP000469559">
    <property type="component" value="Unassembled WGS sequence"/>
</dbReference>
<feature type="transmembrane region" description="Helical" evidence="6">
    <location>
        <begin position="256"/>
        <end position="276"/>
    </location>
</feature>
<evidence type="ECO:0000313" key="8">
    <source>
        <dbReference type="EMBL" id="TVY18677.1"/>
    </source>
</evidence>
<dbReference type="EMBL" id="QGMF01000154">
    <property type="protein sequence ID" value="TVY18677.1"/>
    <property type="molecule type" value="Genomic_DNA"/>
</dbReference>
<keyword evidence="9" id="KW-1185">Reference proteome</keyword>
<dbReference type="InterPro" id="IPR049326">
    <property type="entry name" value="Rhodopsin_dom_fungi"/>
</dbReference>
<sequence>MSLSGAPVSNEYLHENNSKSLLITAIVFLVLNTILVLMRFAARNFRTNASPPFGWDDLCILLGWLFSQGIAIDSIVAIHFGTGMRALLWEETSSPEKIGHWGRTTFYAGPILYSAAVVFPKIAILLLYLRIFIDRFSRNCCWLLIIVLSLSGIVNIITVGVQCTTPAAAWNMGGRGAKCFNLQAHYTYASIPNIVTDLIMLVLPLPVLAKLQVPRSTKIGTFVAFGVASVGLITAIARFVQFILHPIALDPTYQGTTLFIWLTVEPGIYLMAACLISCRPLLAKVLANNFTVSIFSWARRTMLRSTTAGTAKRMGISNSVVEGYYYKLDALAKPDQIHVRREFKVAGRDNAVY</sequence>
<feature type="transmembrane region" description="Helical" evidence="6">
    <location>
        <begin position="141"/>
        <end position="169"/>
    </location>
</feature>
<feature type="non-terminal residue" evidence="8">
    <location>
        <position position="1"/>
    </location>
</feature>
<keyword evidence="4 6" id="KW-0472">Membrane</keyword>
<feature type="transmembrane region" description="Helical" evidence="6">
    <location>
        <begin position="20"/>
        <end position="38"/>
    </location>
</feature>
<protein>
    <recommendedName>
        <fullName evidence="7">Rhodopsin domain-containing protein</fullName>
    </recommendedName>
</protein>
<evidence type="ECO:0000256" key="1">
    <source>
        <dbReference type="ARBA" id="ARBA00004141"/>
    </source>
</evidence>
<dbReference type="InterPro" id="IPR052337">
    <property type="entry name" value="SAT4-like"/>
</dbReference>
<organism evidence="8 9">
    <name type="scientific">Lachnellula arida</name>
    <dbReference type="NCBI Taxonomy" id="1316785"/>
    <lineage>
        <taxon>Eukaryota</taxon>
        <taxon>Fungi</taxon>
        <taxon>Dikarya</taxon>
        <taxon>Ascomycota</taxon>
        <taxon>Pezizomycotina</taxon>
        <taxon>Leotiomycetes</taxon>
        <taxon>Helotiales</taxon>
        <taxon>Lachnaceae</taxon>
        <taxon>Lachnellula</taxon>
    </lineage>
</organism>
<reference evidence="8 9" key="1">
    <citation type="submission" date="2018-05" db="EMBL/GenBank/DDBJ databases">
        <title>Whole genome sequencing for identification of molecular markers to develop diagnostic detection tools for the regulated plant pathogen Lachnellula willkommii.</title>
        <authorList>
            <person name="Giroux E."/>
            <person name="Bilodeau G."/>
        </authorList>
    </citation>
    <scope>NUCLEOTIDE SEQUENCE [LARGE SCALE GENOMIC DNA]</scope>
    <source>
        <strain evidence="8 9">CBS 203.66</strain>
    </source>
</reference>
<dbReference type="AlphaFoldDB" id="A0A8T9BFR2"/>
<proteinExistence type="inferred from homology"/>
<comment type="caution">
    <text evidence="8">The sequence shown here is derived from an EMBL/GenBank/DDBJ whole genome shotgun (WGS) entry which is preliminary data.</text>
</comment>
<feature type="transmembrane region" description="Helical" evidence="6">
    <location>
        <begin position="58"/>
        <end position="80"/>
    </location>
</feature>
<evidence type="ECO:0000256" key="2">
    <source>
        <dbReference type="ARBA" id="ARBA00022692"/>
    </source>
</evidence>
<comment type="subcellular location">
    <subcellularLocation>
        <location evidence="1">Membrane</location>
        <topology evidence="1">Multi-pass membrane protein</topology>
    </subcellularLocation>
</comment>
<dbReference type="PANTHER" id="PTHR33048:SF47">
    <property type="entry name" value="INTEGRAL MEMBRANE PROTEIN-RELATED"/>
    <property type="match status" value="1"/>
</dbReference>